<keyword evidence="4" id="KW-0812">Transmembrane</keyword>
<sequence length="290" mass="31190">MFGTLVVLYLFLGGCGAGIMFVTAIWSFAFHRSVRRSQAQTKAFDDLKARCFGAGFVVLCLAALCLLLDLGRPERVFMLFTRPTLSILSFGSFTLLANLLVAGFLLAANVLYVPFVHAPARKVGEAVCAVASLLMMGYTGVYVGSIEAVALWFNVAVPVLFVLSSLSAGLSSVFVLSAFGRDVRLLDDRLLLLHQCHLVVLALEAVALVAFVGLAYLDPFAHESLAMLFDPEGLGPWFVVGLVGLGLLVPLASEGFMMAARRLLRLLPVDVLCIAGGLLLRFCVVWSGMH</sequence>
<dbReference type="PANTHER" id="PTHR34856:SF2">
    <property type="entry name" value="PROTEIN NRFD"/>
    <property type="match status" value="1"/>
</dbReference>
<dbReference type="Pfam" id="PF03916">
    <property type="entry name" value="NrfD"/>
    <property type="match status" value="1"/>
</dbReference>
<gene>
    <name evidence="7" type="primary">nrfD</name>
    <name evidence="7" type="ORF">GS424_002295</name>
</gene>
<dbReference type="EMBL" id="CP063310">
    <property type="protein sequence ID" value="QOS68723.1"/>
    <property type="molecule type" value="Genomic_DNA"/>
</dbReference>
<dbReference type="Proteomes" id="UP000478463">
    <property type="component" value="Chromosome"/>
</dbReference>
<dbReference type="AlphaFoldDB" id="A0A6L7IR72"/>
<dbReference type="KEGG" id="egd:GS424_002295"/>
<dbReference type="GO" id="GO:0005886">
    <property type="term" value="C:plasma membrane"/>
    <property type="evidence" value="ECO:0007669"/>
    <property type="project" value="UniProtKB-SubCell"/>
</dbReference>
<keyword evidence="6" id="KW-0472">Membrane</keyword>
<comment type="similarity">
    <text evidence="2">Belongs to the NrfD family.</text>
</comment>
<dbReference type="InterPro" id="IPR052049">
    <property type="entry name" value="Electron_transfer_protein"/>
</dbReference>
<protein>
    <submittedName>
        <fullName evidence="7">Polysulfide reductase NrfD</fullName>
    </submittedName>
</protein>
<accession>A0A6L7IR72</accession>
<organism evidence="7 8">
    <name type="scientific">Eggerthella guodeyinii</name>
    <dbReference type="NCBI Taxonomy" id="2690837"/>
    <lineage>
        <taxon>Bacteria</taxon>
        <taxon>Bacillati</taxon>
        <taxon>Actinomycetota</taxon>
        <taxon>Coriobacteriia</taxon>
        <taxon>Eggerthellales</taxon>
        <taxon>Eggerthellaceae</taxon>
        <taxon>Eggerthella</taxon>
    </lineage>
</organism>
<evidence type="ECO:0000256" key="5">
    <source>
        <dbReference type="ARBA" id="ARBA00022989"/>
    </source>
</evidence>
<proteinExistence type="inferred from homology"/>
<evidence type="ECO:0000256" key="1">
    <source>
        <dbReference type="ARBA" id="ARBA00004651"/>
    </source>
</evidence>
<reference evidence="7 8" key="1">
    <citation type="submission" date="2020-10" db="EMBL/GenBank/DDBJ databases">
        <title>Eggerthella sp. nov., isolated from human feces.</title>
        <authorList>
            <person name="Yajun G."/>
        </authorList>
    </citation>
    <scope>NUCLEOTIDE SEQUENCE [LARGE SCALE GENOMIC DNA]</scope>
    <source>
        <strain evidence="7 8">HF-1101</strain>
    </source>
</reference>
<comment type="subcellular location">
    <subcellularLocation>
        <location evidence="1">Cell membrane</location>
        <topology evidence="1">Multi-pass membrane protein</topology>
    </subcellularLocation>
</comment>
<evidence type="ECO:0000256" key="6">
    <source>
        <dbReference type="ARBA" id="ARBA00023136"/>
    </source>
</evidence>
<keyword evidence="5" id="KW-1133">Transmembrane helix</keyword>
<evidence type="ECO:0000313" key="7">
    <source>
        <dbReference type="EMBL" id="QOS68723.1"/>
    </source>
</evidence>
<dbReference type="InterPro" id="IPR005614">
    <property type="entry name" value="NrfD-like"/>
</dbReference>
<evidence type="ECO:0000256" key="2">
    <source>
        <dbReference type="ARBA" id="ARBA00008929"/>
    </source>
</evidence>
<evidence type="ECO:0000256" key="3">
    <source>
        <dbReference type="ARBA" id="ARBA00022475"/>
    </source>
</evidence>
<name>A0A6L7IR72_9ACTN</name>
<keyword evidence="3" id="KW-1003">Cell membrane</keyword>
<evidence type="ECO:0000313" key="8">
    <source>
        <dbReference type="Proteomes" id="UP000478463"/>
    </source>
</evidence>
<dbReference type="Gene3D" id="1.20.1630.10">
    <property type="entry name" value="Formate dehydrogenase/DMSO reductase domain"/>
    <property type="match status" value="1"/>
</dbReference>
<evidence type="ECO:0000256" key="4">
    <source>
        <dbReference type="ARBA" id="ARBA00022692"/>
    </source>
</evidence>
<dbReference type="RefSeq" id="WP_160941935.1">
    <property type="nucleotide sequence ID" value="NZ_CP063310.1"/>
</dbReference>
<dbReference type="PANTHER" id="PTHR34856">
    <property type="entry name" value="PROTEIN NRFD"/>
    <property type="match status" value="1"/>
</dbReference>